<sequence>MLAPLAVTHQHAREGERFGVDVKAVRSGEEIGGRGIYVTNYDRLDKFDVSRFGGVILDESSVIKNFNGKTTRRLIEAFAQTPFRLCCTATPAPNDHTELGAHAEFLGVMRREEMLPIWFINDTADTGTWRIKNHARANFWSWVASWARCVSRPSDIGFADDGYALPDLVVSHHEVAADRMVDPGSERDGQSRLFRIPDTSATSIHKEKRLTIEGRARLVAGILAREPDEPWIVWVDTDYEADAVMAVLPDAIEVRGSMPPEEKESRLVRFSEGRARIIVTKSSIAGFGLNWQHCARQCFAGVSFSYEAFYQAVRRSWRFGQMRPVHVHVVCADTERAIWPVVERKAGDHGAMKREMVAAMRRAIKAETARKLYQPEHEARLPAWIAA</sequence>
<comment type="caution">
    <text evidence="3">The sequence shown here is derived from an EMBL/GenBank/DDBJ whole genome shotgun (WGS) entry which is preliminary data.</text>
</comment>
<dbReference type="EMBL" id="BSFK01000016">
    <property type="protein sequence ID" value="GLK78007.1"/>
    <property type="molecule type" value="Genomic_DNA"/>
</dbReference>
<dbReference type="InterPro" id="IPR001650">
    <property type="entry name" value="Helicase_C-like"/>
</dbReference>
<dbReference type="Gene3D" id="3.40.50.300">
    <property type="entry name" value="P-loop containing nucleotide triphosphate hydrolases"/>
    <property type="match status" value="1"/>
</dbReference>
<dbReference type="PANTHER" id="PTHR45766:SF6">
    <property type="entry name" value="SWI_SNF-RELATED MATRIX-ASSOCIATED ACTIN-DEPENDENT REGULATOR OF CHROMATIN SUBFAMILY A-LIKE PROTEIN 1"/>
    <property type="match status" value="1"/>
</dbReference>
<evidence type="ECO:0000313" key="4">
    <source>
        <dbReference type="Proteomes" id="UP001143364"/>
    </source>
</evidence>
<gene>
    <name evidence="3" type="ORF">GCM10008171_32610</name>
</gene>
<evidence type="ECO:0000259" key="2">
    <source>
        <dbReference type="PROSITE" id="PS51192"/>
    </source>
</evidence>
<dbReference type="PROSITE" id="PS51192">
    <property type="entry name" value="HELICASE_ATP_BIND_1"/>
    <property type="match status" value="1"/>
</dbReference>
<dbReference type="AlphaFoldDB" id="A0A9W6JJ78"/>
<keyword evidence="4" id="KW-1185">Reference proteome</keyword>
<proteinExistence type="predicted"/>
<keyword evidence="1" id="KW-0378">Hydrolase</keyword>
<dbReference type="Pfam" id="PF00271">
    <property type="entry name" value="Helicase_C"/>
    <property type="match status" value="1"/>
</dbReference>
<dbReference type="GO" id="GO:0006281">
    <property type="term" value="P:DNA repair"/>
    <property type="evidence" value="ECO:0007669"/>
    <property type="project" value="TreeGrafter"/>
</dbReference>
<evidence type="ECO:0000256" key="1">
    <source>
        <dbReference type="ARBA" id="ARBA00022801"/>
    </source>
</evidence>
<dbReference type="GO" id="GO:0031297">
    <property type="term" value="P:replication fork processing"/>
    <property type="evidence" value="ECO:0007669"/>
    <property type="project" value="TreeGrafter"/>
</dbReference>
<evidence type="ECO:0000313" key="3">
    <source>
        <dbReference type="EMBL" id="GLK78007.1"/>
    </source>
</evidence>
<reference evidence="3" key="2">
    <citation type="submission" date="2023-01" db="EMBL/GenBank/DDBJ databases">
        <authorList>
            <person name="Sun Q."/>
            <person name="Evtushenko L."/>
        </authorList>
    </citation>
    <scope>NUCLEOTIDE SEQUENCE</scope>
    <source>
        <strain evidence="3">VKM B-2555</strain>
    </source>
</reference>
<accession>A0A9W6JJ78</accession>
<dbReference type="InterPro" id="IPR027417">
    <property type="entry name" value="P-loop_NTPase"/>
</dbReference>
<feature type="domain" description="Helicase ATP-binding" evidence="2">
    <location>
        <begin position="1"/>
        <end position="109"/>
    </location>
</feature>
<organism evidence="3 4">
    <name type="scientific">Methylopila jiangsuensis</name>
    <dbReference type="NCBI Taxonomy" id="586230"/>
    <lineage>
        <taxon>Bacteria</taxon>
        <taxon>Pseudomonadati</taxon>
        <taxon>Pseudomonadota</taxon>
        <taxon>Alphaproteobacteria</taxon>
        <taxon>Hyphomicrobiales</taxon>
        <taxon>Methylopilaceae</taxon>
        <taxon>Methylopila</taxon>
    </lineage>
</organism>
<dbReference type="InterPro" id="IPR038718">
    <property type="entry name" value="SNF2-like_sf"/>
</dbReference>
<protein>
    <recommendedName>
        <fullName evidence="2">Helicase ATP-binding domain-containing protein</fullName>
    </recommendedName>
</protein>
<dbReference type="InterPro" id="IPR014001">
    <property type="entry name" value="Helicase_ATP-bd"/>
</dbReference>
<name>A0A9W6JJ78_9HYPH</name>
<dbReference type="PANTHER" id="PTHR45766">
    <property type="entry name" value="DNA ANNEALING HELICASE AND ENDONUCLEASE ZRANB3 FAMILY MEMBER"/>
    <property type="match status" value="1"/>
</dbReference>
<dbReference type="GO" id="GO:0016787">
    <property type="term" value="F:hydrolase activity"/>
    <property type="evidence" value="ECO:0007669"/>
    <property type="project" value="UniProtKB-KW"/>
</dbReference>
<dbReference type="Proteomes" id="UP001143364">
    <property type="component" value="Unassembled WGS sequence"/>
</dbReference>
<dbReference type="SUPFAM" id="SSF52540">
    <property type="entry name" value="P-loop containing nucleoside triphosphate hydrolases"/>
    <property type="match status" value="1"/>
</dbReference>
<reference evidence="3" key="1">
    <citation type="journal article" date="2014" name="Int. J. Syst. Evol. Microbiol.">
        <title>Complete genome sequence of Corynebacterium casei LMG S-19264T (=DSM 44701T), isolated from a smear-ripened cheese.</title>
        <authorList>
            <consortium name="US DOE Joint Genome Institute (JGI-PGF)"/>
            <person name="Walter F."/>
            <person name="Albersmeier A."/>
            <person name="Kalinowski J."/>
            <person name="Ruckert C."/>
        </authorList>
    </citation>
    <scope>NUCLEOTIDE SEQUENCE</scope>
    <source>
        <strain evidence="3">VKM B-2555</strain>
    </source>
</reference>
<dbReference type="Gene3D" id="3.40.50.10810">
    <property type="entry name" value="Tandem AAA-ATPase domain"/>
    <property type="match status" value="1"/>
</dbReference>